<comment type="caution">
    <text evidence="2">The sequence shown here is derived from an EMBL/GenBank/DDBJ whole genome shotgun (WGS) entry which is preliminary data.</text>
</comment>
<gene>
    <name evidence="2" type="ORF">FCALED_LOCUS8392</name>
</gene>
<dbReference type="Proteomes" id="UP000789570">
    <property type="component" value="Unassembled WGS sequence"/>
</dbReference>
<sequence>MNPQQNTTEQQQLEDLVKLIKLAREEGIPMADNDGRNDHQLACDFLLYLQYASYKLKNGWQNYNLATVTQLYEEKMKMENLYKNNIRFTCNSENSTQIDADYFDFLDYSSNDEYNQVLETNVNDGCTVLKELDLSDSTHIYTNSPTTSSSLPFHSDQTYYPTDANISQDSSKYGSQIIAAFLKSDWPSDDEDETPFSTSIKERGKALYEEKRRQAEVASKSDMTYVQVQQALLANEINVNESSKNSGRRLTRNSLKGKRTTTTKATNIGKRSRKQIGTGRQGVTSSRSMTSSGINQTSTTTVPGLQVISPCTSLVGFGQQQAEDEERLQTPVRGTKRKVREGEIVAENPALMDFDVNKMFDDFDSAAHAANVTPGTMYNQLLADISPSIRDRFTANSPGQEFDDLWATYGAPANKRLRKSSKGREWTIGFESEISEVRGVAEAGHSSYQASLDAWAASDAASGEVSQTSVEVPSTPPHQIRSATCVRTPGSAFSLSEFLNLSPSPMLEELEIIMCDCKN</sequence>
<evidence type="ECO:0000313" key="2">
    <source>
        <dbReference type="EMBL" id="CAG8596908.1"/>
    </source>
</evidence>
<organism evidence="2 3">
    <name type="scientific">Funneliformis caledonium</name>
    <dbReference type="NCBI Taxonomy" id="1117310"/>
    <lineage>
        <taxon>Eukaryota</taxon>
        <taxon>Fungi</taxon>
        <taxon>Fungi incertae sedis</taxon>
        <taxon>Mucoromycota</taxon>
        <taxon>Glomeromycotina</taxon>
        <taxon>Glomeromycetes</taxon>
        <taxon>Glomerales</taxon>
        <taxon>Glomeraceae</taxon>
        <taxon>Funneliformis</taxon>
    </lineage>
</organism>
<protein>
    <submittedName>
        <fullName evidence="2">5070_t:CDS:1</fullName>
    </submittedName>
</protein>
<dbReference type="AlphaFoldDB" id="A0A9N9GEK5"/>
<evidence type="ECO:0000256" key="1">
    <source>
        <dbReference type="SAM" id="MobiDB-lite"/>
    </source>
</evidence>
<reference evidence="2" key="1">
    <citation type="submission" date="2021-06" db="EMBL/GenBank/DDBJ databases">
        <authorList>
            <person name="Kallberg Y."/>
            <person name="Tangrot J."/>
            <person name="Rosling A."/>
        </authorList>
    </citation>
    <scope>NUCLEOTIDE SEQUENCE</scope>
    <source>
        <strain evidence="2">UK204</strain>
    </source>
</reference>
<proteinExistence type="predicted"/>
<accession>A0A9N9GEK5</accession>
<name>A0A9N9GEK5_9GLOM</name>
<feature type="compositionally biased region" description="Basic residues" evidence="1">
    <location>
        <begin position="246"/>
        <end position="261"/>
    </location>
</feature>
<dbReference type="EMBL" id="CAJVPQ010002432">
    <property type="protein sequence ID" value="CAG8596908.1"/>
    <property type="molecule type" value="Genomic_DNA"/>
</dbReference>
<feature type="compositionally biased region" description="Polar residues" evidence="1">
    <location>
        <begin position="281"/>
        <end position="298"/>
    </location>
</feature>
<dbReference type="OrthoDB" id="2359117at2759"/>
<feature type="region of interest" description="Disordered" evidence="1">
    <location>
        <begin position="242"/>
        <end position="298"/>
    </location>
</feature>
<keyword evidence="3" id="KW-1185">Reference proteome</keyword>
<evidence type="ECO:0000313" key="3">
    <source>
        <dbReference type="Proteomes" id="UP000789570"/>
    </source>
</evidence>